<feature type="transmembrane region" description="Helical" evidence="8">
    <location>
        <begin position="588"/>
        <end position="607"/>
    </location>
</feature>
<keyword evidence="10" id="KW-1185">Reference proteome</keyword>
<evidence type="ECO:0000256" key="3">
    <source>
        <dbReference type="ARBA" id="ARBA00018218"/>
    </source>
</evidence>
<evidence type="ECO:0000313" key="10">
    <source>
        <dbReference type="Proteomes" id="UP001158576"/>
    </source>
</evidence>
<dbReference type="PANTHER" id="PTHR48176">
    <property type="entry name" value="DDRGK DOMAIN-CONTAINING PROTEIN 1"/>
    <property type="match status" value="1"/>
</dbReference>
<evidence type="ECO:0000313" key="9">
    <source>
        <dbReference type="EMBL" id="CAG5105644.1"/>
    </source>
</evidence>
<dbReference type="InterPro" id="IPR019153">
    <property type="entry name" value="DDRGK_dom-contain"/>
</dbReference>
<reference evidence="9 10" key="1">
    <citation type="submission" date="2021-04" db="EMBL/GenBank/DDBJ databases">
        <authorList>
            <person name="Bliznina A."/>
        </authorList>
    </citation>
    <scope>NUCLEOTIDE SEQUENCE [LARGE SCALE GENOMIC DNA]</scope>
</reference>
<dbReference type="EMBL" id="OU015566">
    <property type="protein sequence ID" value="CAG5105644.1"/>
    <property type="molecule type" value="Genomic_DNA"/>
</dbReference>
<feature type="compositionally biased region" description="Basic and acidic residues" evidence="7">
    <location>
        <begin position="668"/>
        <end position="706"/>
    </location>
</feature>
<evidence type="ECO:0000256" key="5">
    <source>
        <dbReference type="ARBA" id="ARBA00022989"/>
    </source>
</evidence>
<dbReference type="SUPFAM" id="SSF46785">
    <property type="entry name" value="Winged helix' DNA-binding domain"/>
    <property type="match status" value="1"/>
</dbReference>
<keyword evidence="4 8" id="KW-0812">Transmembrane</keyword>
<comment type="subcellular location">
    <subcellularLocation>
        <location evidence="1">Membrane</location>
        <topology evidence="1">Single-pass membrane protein</topology>
    </subcellularLocation>
</comment>
<dbReference type="PANTHER" id="PTHR48176:SF1">
    <property type="entry name" value="DDRGK DOMAIN-CONTAINING PROTEIN 1"/>
    <property type="match status" value="1"/>
</dbReference>
<feature type="compositionally biased region" description="Acidic residues" evidence="7">
    <location>
        <begin position="651"/>
        <end position="663"/>
    </location>
</feature>
<accession>A0ABN7SQQ9</accession>
<comment type="similarity">
    <text evidence="2">Belongs to the DDRGK1 family.</text>
</comment>
<feature type="compositionally biased region" description="Basic residues" evidence="7">
    <location>
        <begin position="637"/>
        <end position="646"/>
    </location>
</feature>
<keyword evidence="5 8" id="KW-1133">Transmembrane helix</keyword>
<gene>
    <name evidence="9" type="ORF">OKIOD_LOCUS11083</name>
</gene>
<feature type="region of interest" description="Disordered" evidence="7">
    <location>
        <begin position="615"/>
        <end position="706"/>
    </location>
</feature>
<dbReference type="Proteomes" id="UP001158576">
    <property type="component" value="Chromosome 1"/>
</dbReference>
<sequence>MRKICSSSRRAASVAIPKRKTWSEEQVVRALRDTVPRPEYPIPWAQGVQHDQRLDFTETRWIRPEDRATYLQKKDLGVKAAEYIIRNMKQEFDYDASKGEWGAHHSYFNQPQYFKSPVEEAVEFDFDGFSQWLFHIPHRHGLAESIRYQNPNRSGRDIAAAFNLLWESPDSPDHEEKLFATCRALVRNADTPLKLRASLINWSLQNAKQNEQFSELSEIIADGFDNLSAIRNGATISADDEADWVAQFKFDMDDGAIEKLFKSAKLPTVRLLNAFMRTKTSTTNVVGNTKFARNIQKNFENLGFKMSPATFSEYYRLIDETHRNHLSRQMMEWDFEKEGFLEASSDYKDYEAFSNIVKNLKQRAAKVSLTKDAEAAALDRLNFRNASISIQKLIMTNPQFLPRDEFYSVFLDLKDIELKFASEPAEVWDAFTSSPIQPTELQAAVLNWAIQNKNFSLAARLYQWLDYHGLSVYSRQLARSLLDYALDTAHSKVGDISSYQEGTDNALVSQLIVVAVKELEYIIEFIKLDGIDDLRRSQVQQTVTAAFSILMKCNHEKAMREFILSLALDRGRPPIENMLIDKERMEDFAIYLYTILAVLVGALIFLLKKSGGDDAQQEAQQAPRVRPAGPAQAGPGGRRRNFNRRNRAQENDEAAFDDSDGEGVAEAKTSEKIGTKKARKLEEKEARAAQRKFEEEERKKNKEIQEERRAEHLKKLEEEDRLEQEREEEERRLEEERIKKEQEEYEAMKCEFEIEEEGEDAKTEEQEAEEKRIFISYIKEKKVSFVEQIASEFGMRNAETVKKLQSLLESGDLTGVLDDRGKFIFITLDELQSVAEWISKKGRVSVPDVQRESNKLIKLA</sequence>
<evidence type="ECO:0000256" key="7">
    <source>
        <dbReference type="SAM" id="MobiDB-lite"/>
    </source>
</evidence>
<evidence type="ECO:0000256" key="8">
    <source>
        <dbReference type="SAM" id="Phobius"/>
    </source>
</evidence>
<protein>
    <recommendedName>
        <fullName evidence="3">DDRGK domain-containing protein 1</fullName>
    </recommendedName>
</protein>
<evidence type="ECO:0000256" key="1">
    <source>
        <dbReference type="ARBA" id="ARBA00004167"/>
    </source>
</evidence>
<organism evidence="9 10">
    <name type="scientific">Oikopleura dioica</name>
    <name type="common">Tunicate</name>
    <dbReference type="NCBI Taxonomy" id="34765"/>
    <lineage>
        <taxon>Eukaryota</taxon>
        <taxon>Metazoa</taxon>
        <taxon>Chordata</taxon>
        <taxon>Tunicata</taxon>
        <taxon>Appendicularia</taxon>
        <taxon>Copelata</taxon>
        <taxon>Oikopleuridae</taxon>
        <taxon>Oikopleura</taxon>
    </lineage>
</organism>
<name>A0ABN7SQQ9_OIKDI</name>
<evidence type="ECO:0000256" key="4">
    <source>
        <dbReference type="ARBA" id="ARBA00022692"/>
    </source>
</evidence>
<dbReference type="Gene3D" id="1.10.10.10">
    <property type="entry name" value="Winged helix-like DNA-binding domain superfamily/Winged helix DNA-binding domain"/>
    <property type="match status" value="1"/>
</dbReference>
<evidence type="ECO:0000256" key="6">
    <source>
        <dbReference type="ARBA" id="ARBA00023136"/>
    </source>
</evidence>
<dbReference type="InterPro" id="IPR050899">
    <property type="entry name" value="DDRGK_domain-containing"/>
</dbReference>
<proteinExistence type="inferred from homology"/>
<feature type="compositionally biased region" description="Low complexity" evidence="7">
    <location>
        <begin position="617"/>
        <end position="633"/>
    </location>
</feature>
<dbReference type="InterPro" id="IPR036388">
    <property type="entry name" value="WH-like_DNA-bd_sf"/>
</dbReference>
<evidence type="ECO:0000256" key="2">
    <source>
        <dbReference type="ARBA" id="ARBA00009829"/>
    </source>
</evidence>
<dbReference type="InterPro" id="IPR036390">
    <property type="entry name" value="WH_DNA-bd_sf"/>
</dbReference>
<keyword evidence="6 8" id="KW-0472">Membrane</keyword>
<dbReference type="Pfam" id="PF09756">
    <property type="entry name" value="DDRGK"/>
    <property type="match status" value="1"/>
</dbReference>
<dbReference type="SMART" id="SM01128">
    <property type="entry name" value="DDRGK"/>
    <property type="match status" value="1"/>
</dbReference>